<evidence type="ECO:0000256" key="7">
    <source>
        <dbReference type="ARBA" id="ARBA00034078"/>
    </source>
</evidence>
<dbReference type="HOGENOM" id="CLU_046249_0_0_12"/>
<evidence type="ECO:0000256" key="6">
    <source>
        <dbReference type="ARBA" id="ARBA00023014"/>
    </source>
</evidence>
<gene>
    <name evidence="9" type="ordered locus">STHERM_c18000</name>
</gene>
<dbReference type="CDD" id="cd01335">
    <property type="entry name" value="Radical_SAM"/>
    <property type="match status" value="1"/>
</dbReference>
<dbReference type="GO" id="GO:0044272">
    <property type="term" value="P:sulfur compound biosynthetic process"/>
    <property type="evidence" value="ECO:0007669"/>
    <property type="project" value="UniProtKB-ARBA"/>
</dbReference>
<dbReference type="InterPro" id="IPR013785">
    <property type="entry name" value="Aldolase_TIM"/>
</dbReference>
<evidence type="ECO:0000256" key="2">
    <source>
        <dbReference type="ARBA" id="ARBA00022485"/>
    </source>
</evidence>
<evidence type="ECO:0000313" key="10">
    <source>
        <dbReference type="Proteomes" id="UP000001296"/>
    </source>
</evidence>
<dbReference type="Pfam" id="PF06968">
    <property type="entry name" value="BATS"/>
    <property type="match status" value="1"/>
</dbReference>
<dbReference type="InterPro" id="IPR006638">
    <property type="entry name" value="Elp3/MiaA/NifB-like_rSAM"/>
</dbReference>
<organism evidence="9 10">
    <name type="scientific">Winmispira thermophila (strain ATCC 49972 / DSM 6192 / RI 19.B1)</name>
    <name type="common">Spirochaeta thermophila</name>
    <dbReference type="NCBI Taxonomy" id="665571"/>
    <lineage>
        <taxon>Bacteria</taxon>
        <taxon>Pseudomonadati</taxon>
        <taxon>Spirochaetota</taxon>
        <taxon>Spirochaetia</taxon>
        <taxon>Winmispirales</taxon>
        <taxon>Winmispiraceae</taxon>
        <taxon>Winmispira</taxon>
    </lineage>
</organism>
<dbReference type="InterPro" id="IPR007197">
    <property type="entry name" value="rSAM"/>
</dbReference>
<keyword evidence="5" id="KW-0408">Iron</keyword>
<dbReference type="EMBL" id="CP001698">
    <property type="protein sequence ID" value="ADN02735.1"/>
    <property type="molecule type" value="Genomic_DNA"/>
</dbReference>
<dbReference type="GO" id="GO:0003824">
    <property type="term" value="F:catalytic activity"/>
    <property type="evidence" value="ECO:0007669"/>
    <property type="project" value="InterPro"/>
</dbReference>
<dbReference type="SMART" id="SM00876">
    <property type="entry name" value="BATS"/>
    <property type="match status" value="1"/>
</dbReference>
<dbReference type="SMART" id="SM00729">
    <property type="entry name" value="Elp3"/>
    <property type="match status" value="1"/>
</dbReference>
<dbReference type="Gene3D" id="3.20.20.70">
    <property type="entry name" value="Aldolase class I"/>
    <property type="match status" value="1"/>
</dbReference>
<dbReference type="SFLD" id="SFLDG01060">
    <property type="entry name" value="BATS_domain_containing"/>
    <property type="match status" value="1"/>
</dbReference>
<sequence>MNPVRSASLVEKVFIDRDKLYSMLQERPPSRSRLQEILNKALLLEGLSLEEAAELLLVEDHEGIRMMMEASRIVKQEIYGRRLVLFAPLYIANACDNNCVYCGFRKANTRLKRVVLSIPEVEHEVAALLRQGHKRLLMLTGESEESPLDYFIEGLRAAYRVRVGPHNIRRINVEIAPLDVEGFRRLKAEHIGTYTCFQETYDPVLYKKYHPSGPKSDYEWRLLVMDRAMEAGIDDVGIGALFGLADYRFEVLALLEHARHLEEAFGCGPHTVSVPRIEPAEGAPLSYRVPHPVNDEDFKKLVAVIRLSLPYTGIILTTREREELRNELFHYGVSQISAGSRTNPGAYDDHDHPDSGAQFSLGDHRSLEEVISCLIDQGYIPSFCTGCYRKGRVGVDFMDLAKPGLIKAFCLPNALFTFKEYLEDFASEDVRRRGNALIERLVREEVPAHRKDRTWEGLEKVAQGERDVYL</sequence>
<keyword evidence="2" id="KW-0004">4Fe-4S</keyword>
<dbReference type="NCBIfam" id="TIGR03955">
    <property type="entry name" value="rSAM_HydG"/>
    <property type="match status" value="1"/>
</dbReference>
<evidence type="ECO:0000256" key="5">
    <source>
        <dbReference type="ARBA" id="ARBA00023004"/>
    </source>
</evidence>
<dbReference type="eggNOG" id="COG0502">
    <property type="taxonomic scope" value="Bacteria"/>
</dbReference>
<dbReference type="AlphaFoldDB" id="E0RPF3"/>
<dbReference type="InterPro" id="IPR010722">
    <property type="entry name" value="BATS_dom"/>
</dbReference>
<reference key="1">
    <citation type="submission" date="2009-08" db="EMBL/GenBank/DDBJ databases">
        <title>The genome sequence of Spirochaeta thermophila DSM6192.</title>
        <authorList>
            <person name="Angelov A."/>
            <person name="Mientus M."/>
            <person name="Wittenberg S."/>
            <person name="Lehmann R."/>
            <person name="Liesegang H."/>
            <person name="Daniel R."/>
            <person name="Liebl W."/>
        </authorList>
    </citation>
    <scope>NUCLEOTIDE SEQUENCE</scope>
    <source>
        <strain>DSM 6192</strain>
    </source>
</reference>
<dbReference type="InterPro" id="IPR024007">
    <property type="entry name" value="FeFe-hyd_mat_HydG"/>
</dbReference>
<comment type="cofactor">
    <cofactor evidence="7">
        <name>[2Fe-2S] cluster</name>
        <dbReference type="ChEBI" id="CHEBI:190135"/>
    </cofactor>
</comment>
<evidence type="ECO:0000313" key="9">
    <source>
        <dbReference type="EMBL" id="ADN02735.1"/>
    </source>
</evidence>
<dbReference type="SFLD" id="SFLDS00029">
    <property type="entry name" value="Radical_SAM"/>
    <property type="match status" value="1"/>
</dbReference>
<dbReference type="GO" id="GO:0051539">
    <property type="term" value="F:4 iron, 4 sulfur cluster binding"/>
    <property type="evidence" value="ECO:0007669"/>
    <property type="project" value="UniProtKB-KW"/>
</dbReference>
<evidence type="ECO:0000256" key="3">
    <source>
        <dbReference type="ARBA" id="ARBA00022691"/>
    </source>
</evidence>
<keyword evidence="3" id="KW-0949">S-adenosyl-L-methionine</keyword>
<dbReference type="SFLD" id="SFLDG01081">
    <property type="entry name" value="cleavage_of_the_Ca-Cb_bond_in"/>
    <property type="match status" value="1"/>
</dbReference>
<dbReference type="Pfam" id="PF04055">
    <property type="entry name" value="Radical_SAM"/>
    <property type="match status" value="1"/>
</dbReference>
<dbReference type="PANTHER" id="PTHR43583:SF2">
    <property type="entry name" value="THIAZOLE BIOSYNTHESIS PROTEIN"/>
    <property type="match status" value="1"/>
</dbReference>
<evidence type="ECO:0000256" key="1">
    <source>
        <dbReference type="ARBA" id="ARBA00001966"/>
    </source>
</evidence>
<comment type="cofactor">
    <cofactor evidence="1">
        <name>[4Fe-4S] cluster</name>
        <dbReference type="ChEBI" id="CHEBI:49883"/>
    </cofactor>
</comment>
<dbReference type="RefSeq" id="WP_013314574.1">
    <property type="nucleotide sequence ID" value="NC_014484.1"/>
</dbReference>
<proteinExistence type="predicted"/>
<dbReference type="PANTHER" id="PTHR43583">
    <property type="entry name" value="2-IMINOACETATE SYNTHASE"/>
    <property type="match status" value="1"/>
</dbReference>
<keyword evidence="4" id="KW-0479">Metal-binding</keyword>
<dbReference type="SFLD" id="SFLDF00319">
    <property type="entry name" value="Fe_hydrogenase_maturase_(HydG"/>
    <property type="match status" value="1"/>
</dbReference>
<dbReference type="GO" id="GO:0046872">
    <property type="term" value="F:metal ion binding"/>
    <property type="evidence" value="ECO:0007669"/>
    <property type="project" value="UniProtKB-KW"/>
</dbReference>
<accession>E0RPF3</accession>
<dbReference type="InterPro" id="IPR058240">
    <property type="entry name" value="rSAM_sf"/>
</dbReference>
<dbReference type="GO" id="GO:0042364">
    <property type="term" value="P:water-soluble vitamin biosynthetic process"/>
    <property type="evidence" value="ECO:0007669"/>
    <property type="project" value="UniProtKB-ARBA"/>
</dbReference>
<reference evidence="9 10" key="2">
    <citation type="journal article" date="2010" name="J. Bacteriol.">
        <title>Genome sequence of the polysaccharide-degrading, thermophilic anaerobe Spirochaeta thermophila DSM 6192.</title>
        <authorList>
            <person name="Angelov A."/>
            <person name="Liebl S."/>
            <person name="Ballschmiter M."/>
            <person name="Bomeke M."/>
            <person name="Lehmann R."/>
            <person name="Liesegang H."/>
            <person name="Daniel R."/>
            <person name="Liebl W."/>
        </authorList>
    </citation>
    <scope>NUCLEOTIDE SEQUENCE [LARGE SCALE GENOMIC DNA]</scope>
    <source>
        <strain evidence="10">ATCC 49972 / DSM 6192 / RI 19.B1</strain>
    </source>
</reference>
<dbReference type="PaxDb" id="665571-STHERM_c18000"/>
<feature type="domain" description="Radical SAM core" evidence="8">
    <location>
        <begin position="81"/>
        <end position="312"/>
    </location>
</feature>
<dbReference type="Proteomes" id="UP000001296">
    <property type="component" value="Chromosome"/>
</dbReference>
<dbReference type="KEGG" id="sta:STHERM_c18000"/>
<dbReference type="PROSITE" id="PS51918">
    <property type="entry name" value="RADICAL_SAM"/>
    <property type="match status" value="1"/>
</dbReference>
<keyword evidence="6" id="KW-0411">Iron-sulfur</keyword>
<dbReference type="SUPFAM" id="SSF102114">
    <property type="entry name" value="Radical SAM enzymes"/>
    <property type="match status" value="1"/>
</dbReference>
<protein>
    <recommendedName>
        <fullName evidence="8">Radical SAM core domain-containing protein</fullName>
    </recommendedName>
</protein>
<dbReference type="InterPro" id="IPR034428">
    <property type="entry name" value="ThiH/NoCL/HydG-like"/>
</dbReference>
<evidence type="ECO:0000259" key="8">
    <source>
        <dbReference type="PROSITE" id="PS51918"/>
    </source>
</evidence>
<name>E0RPF3_WINT6</name>
<evidence type="ECO:0000256" key="4">
    <source>
        <dbReference type="ARBA" id="ARBA00022723"/>
    </source>
</evidence>